<dbReference type="NCBIfam" id="TIGR00506">
    <property type="entry name" value="ribB"/>
    <property type="match status" value="1"/>
</dbReference>
<dbReference type="OrthoDB" id="60371at2759"/>
<proteinExistence type="inferred from homology"/>
<evidence type="ECO:0000256" key="1">
    <source>
        <dbReference type="ARBA" id="ARBA00004904"/>
    </source>
</evidence>
<dbReference type="GO" id="GO:0008686">
    <property type="term" value="F:3,4-dihydroxy-2-butanone-4-phosphate synthase activity"/>
    <property type="evidence" value="ECO:0007669"/>
    <property type="project" value="UniProtKB-EC"/>
</dbReference>
<evidence type="ECO:0000256" key="7">
    <source>
        <dbReference type="ARBA" id="ARBA00022842"/>
    </source>
</evidence>
<evidence type="ECO:0000256" key="11">
    <source>
        <dbReference type="ARBA" id="ARBA00060730"/>
    </source>
</evidence>
<dbReference type="HAMAP" id="MF_00180">
    <property type="entry name" value="RibB"/>
    <property type="match status" value="1"/>
</dbReference>
<keyword evidence="9 12" id="KW-0464">Manganese</keyword>
<reference evidence="14" key="1">
    <citation type="journal article" date="2018" name="Nat. Microbiol.">
        <title>Leveraging single-cell genomics to expand the fungal tree of life.</title>
        <authorList>
            <person name="Ahrendt S.R."/>
            <person name="Quandt C.A."/>
            <person name="Ciobanu D."/>
            <person name="Clum A."/>
            <person name="Salamov A."/>
            <person name="Andreopoulos B."/>
            <person name="Cheng J.F."/>
            <person name="Woyke T."/>
            <person name="Pelin A."/>
            <person name="Henrissat B."/>
            <person name="Reynolds N.K."/>
            <person name="Benny G.L."/>
            <person name="Smith M.E."/>
            <person name="James T.Y."/>
            <person name="Grigoriev I.V."/>
        </authorList>
    </citation>
    <scope>NUCLEOTIDE SEQUENCE [LARGE SCALE GENOMIC DNA]</scope>
    <source>
        <strain evidence="14">Benny S71-1</strain>
    </source>
</reference>
<dbReference type="Pfam" id="PF00926">
    <property type="entry name" value="DHBP_synthase"/>
    <property type="match status" value="1"/>
</dbReference>
<dbReference type="UniPathway" id="UPA00275">
    <property type="reaction ID" value="UER00399"/>
</dbReference>
<dbReference type="InterPro" id="IPR017945">
    <property type="entry name" value="DHBP_synth_RibB-like_a/b_dom"/>
</dbReference>
<evidence type="ECO:0000256" key="12">
    <source>
        <dbReference type="RuleBase" id="RU003843"/>
    </source>
</evidence>
<dbReference type="SUPFAM" id="SSF55821">
    <property type="entry name" value="YrdC/RibB"/>
    <property type="match status" value="1"/>
</dbReference>
<dbReference type="PANTHER" id="PTHR21327:SF18">
    <property type="entry name" value="3,4-DIHYDROXY-2-BUTANONE 4-PHOSPHATE SYNTHASE"/>
    <property type="match status" value="1"/>
</dbReference>
<dbReference type="GO" id="GO:0046872">
    <property type="term" value="F:metal ion binding"/>
    <property type="evidence" value="ECO:0007669"/>
    <property type="project" value="UniProtKB-KW"/>
</dbReference>
<comment type="similarity">
    <text evidence="11 12">Belongs to the DHBP synthase family.</text>
</comment>
<dbReference type="PANTHER" id="PTHR21327">
    <property type="entry name" value="GTP CYCLOHYDROLASE II-RELATED"/>
    <property type="match status" value="1"/>
</dbReference>
<dbReference type="EMBL" id="KZ990933">
    <property type="protein sequence ID" value="RKP23487.1"/>
    <property type="molecule type" value="Genomic_DNA"/>
</dbReference>
<protein>
    <recommendedName>
        <fullName evidence="4 12">3,4-dihydroxy-2-butanone 4-phosphate synthase</fullName>
        <shortName evidence="12">DHBP synthase</shortName>
        <ecNumber evidence="3 12">4.1.99.12</ecNumber>
    </recommendedName>
</protein>
<name>A0A4P9YU68_9FUNG</name>
<evidence type="ECO:0000256" key="4">
    <source>
        <dbReference type="ARBA" id="ARBA00018836"/>
    </source>
</evidence>
<comment type="subunit">
    <text evidence="2 12">Homodimer.</text>
</comment>
<dbReference type="AlphaFoldDB" id="A0A4P9YU68"/>
<evidence type="ECO:0000256" key="6">
    <source>
        <dbReference type="ARBA" id="ARBA00022723"/>
    </source>
</evidence>
<comment type="function">
    <text evidence="12">Catalyzes the conversion of D-ribulose 5-phosphate to formate and 3,4-dihydroxy-2-butanone 4-phosphate.</text>
</comment>
<evidence type="ECO:0000313" key="13">
    <source>
        <dbReference type="EMBL" id="RKP23487.1"/>
    </source>
</evidence>
<evidence type="ECO:0000256" key="5">
    <source>
        <dbReference type="ARBA" id="ARBA00022619"/>
    </source>
</evidence>
<keyword evidence="5 12" id="KW-0686">Riboflavin biosynthesis</keyword>
<dbReference type="EC" id="4.1.99.12" evidence="3 12"/>
<dbReference type="GO" id="GO:0009231">
    <property type="term" value="P:riboflavin biosynthetic process"/>
    <property type="evidence" value="ECO:0007669"/>
    <property type="project" value="UniProtKB-UniPathway"/>
</dbReference>
<keyword evidence="14" id="KW-1185">Reference proteome</keyword>
<dbReference type="InterPro" id="IPR000422">
    <property type="entry name" value="DHBP_synthase_RibB"/>
</dbReference>
<evidence type="ECO:0000256" key="8">
    <source>
        <dbReference type="ARBA" id="ARBA00023206"/>
    </source>
</evidence>
<evidence type="ECO:0000256" key="9">
    <source>
        <dbReference type="ARBA" id="ARBA00023211"/>
    </source>
</evidence>
<comment type="catalytic activity">
    <reaction evidence="12">
        <text>D-ribulose 5-phosphate = (2S)-2-hydroxy-3-oxobutyl phosphate + formate + H(+)</text>
        <dbReference type="Rhea" id="RHEA:18457"/>
        <dbReference type="ChEBI" id="CHEBI:15378"/>
        <dbReference type="ChEBI" id="CHEBI:15740"/>
        <dbReference type="ChEBI" id="CHEBI:58121"/>
        <dbReference type="ChEBI" id="CHEBI:58830"/>
        <dbReference type="EC" id="4.1.99.12"/>
    </reaction>
</comment>
<accession>A0A4P9YU68</accession>
<keyword evidence="8" id="KW-0318">Glutathionylation</keyword>
<organism evidence="13 14">
    <name type="scientific">Syncephalis pseudoplumigaleata</name>
    <dbReference type="NCBI Taxonomy" id="1712513"/>
    <lineage>
        <taxon>Eukaryota</taxon>
        <taxon>Fungi</taxon>
        <taxon>Fungi incertae sedis</taxon>
        <taxon>Zoopagomycota</taxon>
        <taxon>Zoopagomycotina</taxon>
        <taxon>Zoopagomycetes</taxon>
        <taxon>Zoopagales</taxon>
        <taxon>Piptocephalidaceae</taxon>
        <taxon>Syncephalis</taxon>
    </lineage>
</organism>
<keyword evidence="10 12" id="KW-0456">Lyase</keyword>
<dbReference type="GO" id="GO:0005758">
    <property type="term" value="C:mitochondrial intermembrane space"/>
    <property type="evidence" value="ECO:0007669"/>
    <property type="project" value="TreeGrafter"/>
</dbReference>
<evidence type="ECO:0000313" key="14">
    <source>
        <dbReference type="Proteomes" id="UP000278143"/>
    </source>
</evidence>
<dbReference type="Proteomes" id="UP000278143">
    <property type="component" value="Unassembled WGS sequence"/>
</dbReference>
<dbReference type="Gene3D" id="3.90.870.10">
    <property type="entry name" value="DHBP synthase"/>
    <property type="match status" value="1"/>
</dbReference>
<dbReference type="FunFam" id="3.90.870.10:FF:000002">
    <property type="entry name" value="3,4-dihydroxy-2-butanone 4-phosphate synthase"/>
    <property type="match status" value="1"/>
</dbReference>
<gene>
    <name evidence="13" type="ORF">SYNPS1DRAFT_24450</name>
</gene>
<keyword evidence="7 12" id="KW-0460">Magnesium</keyword>
<sequence length="227" mass="25140">MPPIEHNNGIAHGHRADQLEPRFDSIPEALKDFAAGKFLVVVDNEDRENEGDLIIAAENVTAEDIAFMVRYTSGVICCPLRKERLQELELPLMVPKNSESFCTAFTVTVDYKQGTTTGISAADRALTLRQLANPKTVDPEQFAKPGHIFPLRYTEGGVLARPGHTEASIDLCELSGLYPAGVLCEIVNDDGTMARRDDCYKFAKQWGLKMITIADLADYRRKLAAQK</sequence>
<evidence type="ECO:0000256" key="10">
    <source>
        <dbReference type="ARBA" id="ARBA00023239"/>
    </source>
</evidence>
<evidence type="ECO:0000256" key="3">
    <source>
        <dbReference type="ARBA" id="ARBA00012153"/>
    </source>
</evidence>
<keyword evidence="6 12" id="KW-0479">Metal-binding</keyword>
<comment type="cofactor">
    <cofactor evidence="12">
        <name>Mg(2+)</name>
        <dbReference type="ChEBI" id="CHEBI:18420"/>
    </cofactor>
    <cofactor evidence="12">
        <name>Mn(2+)</name>
        <dbReference type="ChEBI" id="CHEBI:29035"/>
    </cofactor>
    <text evidence="12">Binds 2 divalent metal cations per subunit. Magnesium or manganese.</text>
</comment>
<dbReference type="GO" id="GO:0005829">
    <property type="term" value="C:cytosol"/>
    <property type="evidence" value="ECO:0007669"/>
    <property type="project" value="TreeGrafter"/>
</dbReference>
<evidence type="ECO:0000256" key="2">
    <source>
        <dbReference type="ARBA" id="ARBA00011738"/>
    </source>
</evidence>
<comment type="pathway">
    <text evidence="1 12">Cofactor biosynthesis; riboflavin biosynthesis; 2-hydroxy-3-oxobutyl phosphate from D-ribulose 5-phosphate: step 1/1.</text>
</comment>